<evidence type="ECO:0000313" key="3">
    <source>
        <dbReference type="Proteomes" id="UP000198894"/>
    </source>
</evidence>
<evidence type="ECO:0008006" key="4">
    <source>
        <dbReference type="Google" id="ProtNLM"/>
    </source>
</evidence>
<sequence length="104" mass="11156">MRAVVVLGLIICAGTARASELEVLLSEKIGGCLVIPVDIATPFKVTFEVTLDKADKAQTVAVVAYEPHSESMAKAAPILARGVKRCWPPGIKTNPVRFTFSMDE</sequence>
<dbReference type="AlphaFoldDB" id="A0A1G8VQ76"/>
<evidence type="ECO:0000313" key="2">
    <source>
        <dbReference type="EMBL" id="SDJ68093.1"/>
    </source>
</evidence>
<feature type="chain" id="PRO_5011432679" description="TonB C-terminal domain-containing protein" evidence="1">
    <location>
        <begin position="19"/>
        <end position="104"/>
    </location>
</feature>
<keyword evidence="3" id="KW-1185">Reference proteome</keyword>
<feature type="signal peptide" evidence="1">
    <location>
        <begin position="1"/>
        <end position="18"/>
    </location>
</feature>
<accession>A0A1G8VQ76</accession>
<dbReference type="Proteomes" id="UP000198894">
    <property type="component" value="Unassembled WGS sequence"/>
</dbReference>
<organism evidence="2 3">
    <name type="scientific">Mesorhizobium muleiense</name>
    <dbReference type="NCBI Taxonomy" id="1004279"/>
    <lineage>
        <taxon>Bacteria</taxon>
        <taxon>Pseudomonadati</taxon>
        <taxon>Pseudomonadota</taxon>
        <taxon>Alphaproteobacteria</taxon>
        <taxon>Hyphomicrobiales</taxon>
        <taxon>Phyllobacteriaceae</taxon>
        <taxon>Mesorhizobium</taxon>
    </lineage>
</organism>
<proteinExistence type="predicted"/>
<reference evidence="3" key="1">
    <citation type="submission" date="2016-10" db="EMBL/GenBank/DDBJ databases">
        <authorList>
            <person name="Varghese N."/>
            <person name="Submissions S."/>
        </authorList>
    </citation>
    <scope>NUCLEOTIDE SEQUENCE [LARGE SCALE GENOMIC DNA]</scope>
    <source>
        <strain evidence="3">CGMCC 1.11022</strain>
    </source>
</reference>
<dbReference type="EMBL" id="FNEE01000008">
    <property type="protein sequence ID" value="SDJ68093.1"/>
    <property type="molecule type" value="Genomic_DNA"/>
</dbReference>
<evidence type="ECO:0000256" key="1">
    <source>
        <dbReference type="SAM" id="SignalP"/>
    </source>
</evidence>
<gene>
    <name evidence="2" type="ORF">SAMN05428953_10843</name>
</gene>
<keyword evidence="1" id="KW-0732">Signal</keyword>
<name>A0A1G8VQ76_9HYPH</name>
<dbReference type="RefSeq" id="WP_139172611.1">
    <property type="nucleotide sequence ID" value="NZ_FNEE01000008.1"/>
</dbReference>
<protein>
    <recommendedName>
        <fullName evidence="4">TonB C-terminal domain-containing protein</fullName>
    </recommendedName>
</protein>